<dbReference type="Gene3D" id="3.40.50.1820">
    <property type="entry name" value="alpha/beta hydrolase"/>
    <property type="match status" value="1"/>
</dbReference>
<dbReference type="InterPro" id="IPR029058">
    <property type="entry name" value="AB_hydrolase_fold"/>
</dbReference>
<proteinExistence type="predicted"/>
<dbReference type="InParanoid" id="G4YGX3"/>
<reference evidence="3 4" key="1">
    <citation type="journal article" date="2006" name="Science">
        <title>Phytophthora genome sequences uncover evolutionary origins and mechanisms of pathogenesis.</title>
        <authorList>
            <person name="Tyler B.M."/>
            <person name="Tripathy S."/>
            <person name="Zhang X."/>
            <person name="Dehal P."/>
            <person name="Jiang R.H."/>
            <person name="Aerts A."/>
            <person name="Arredondo F.D."/>
            <person name="Baxter L."/>
            <person name="Bensasson D."/>
            <person name="Beynon J.L."/>
            <person name="Chapman J."/>
            <person name="Damasceno C.M."/>
            <person name="Dorrance A.E."/>
            <person name="Dou D."/>
            <person name="Dickerman A.W."/>
            <person name="Dubchak I.L."/>
            <person name="Garbelotto M."/>
            <person name="Gijzen M."/>
            <person name="Gordon S.G."/>
            <person name="Govers F."/>
            <person name="Grunwald N.J."/>
            <person name="Huang W."/>
            <person name="Ivors K.L."/>
            <person name="Jones R.W."/>
            <person name="Kamoun S."/>
            <person name="Krampis K."/>
            <person name="Lamour K.H."/>
            <person name="Lee M.K."/>
            <person name="McDonald W.H."/>
            <person name="Medina M."/>
            <person name="Meijer H.J."/>
            <person name="Nordberg E.K."/>
            <person name="Maclean D.J."/>
            <person name="Ospina-Giraldo M.D."/>
            <person name="Morris P.F."/>
            <person name="Phuntumart V."/>
            <person name="Putnam N.H."/>
            <person name="Rash S."/>
            <person name="Rose J.K."/>
            <person name="Sakihama Y."/>
            <person name="Salamov A.A."/>
            <person name="Savidor A."/>
            <person name="Scheuring C.F."/>
            <person name="Smith B.M."/>
            <person name="Sobral B.W."/>
            <person name="Terry A."/>
            <person name="Torto-Alalibo T.A."/>
            <person name="Win J."/>
            <person name="Xu Z."/>
            <person name="Zhang H."/>
            <person name="Grigoriev I.V."/>
            <person name="Rokhsar D.S."/>
            <person name="Boore J.L."/>
        </authorList>
    </citation>
    <scope>NUCLEOTIDE SEQUENCE [LARGE SCALE GENOMIC DNA]</scope>
    <source>
        <strain evidence="3 4">P6497</strain>
    </source>
</reference>
<protein>
    <recommendedName>
        <fullName evidence="5">Lysosomal thioesterase PPT2</fullName>
    </recommendedName>
</protein>
<dbReference type="PANTHER" id="PTHR11247:SF8">
    <property type="entry name" value="PALMITOYL-PROTEIN THIOESTERASE 1"/>
    <property type="match status" value="1"/>
</dbReference>
<dbReference type="RefSeq" id="XP_009514729.1">
    <property type="nucleotide sequence ID" value="XM_009516434.1"/>
</dbReference>
<evidence type="ECO:0000313" key="4">
    <source>
        <dbReference type="Proteomes" id="UP000002640"/>
    </source>
</evidence>
<evidence type="ECO:0000256" key="1">
    <source>
        <dbReference type="ARBA" id="ARBA00022801"/>
    </source>
</evidence>
<organism evidence="3 4">
    <name type="scientific">Phytophthora sojae (strain P6497)</name>
    <name type="common">Soybean stem and root rot agent</name>
    <name type="synonym">Phytophthora megasperma f. sp. glycines</name>
    <dbReference type="NCBI Taxonomy" id="1094619"/>
    <lineage>
        <taxon>Eukaryota</taxon>
        <taxon>Sar</taxon>
        <taxon>Stramenopiles</taxon>
        <taxon>Oomycota</taxon>
        <taxon>Peronosporomycetes</taxon>
        <taxon>Peronosporales</taxon>
        <taxon>Peronosporaceae</taxon>
        <taxon>Phytophthora</taxon>
    </lineage>
</organism>
<dbReference type="OMA" id="NCTSDLH"/>
<keyword evidence="1" id="KW-0378">Hydrolase</keyword>
<evidence type="ECO:0000256" key="2">
    <source>
        <dbReference type="SAM" id="MobiDB-lite"/>
    </source>
</evidence>
<dbReference type="GO" id="GO:0005764">
    <property type="term" value="C:lysosome"/>
    <property type="evidence" value="ECO:0007669"/>
    <property type="project" value="TreeGrafter"/>
</dbReference>
<dbReference type="STRING" id="1094619.G4YGX3"/>
<feature type="compositionally biased region" description="Polar residues" evidence="2">
    <location>
        <begin position="1"/>
        <end position="18"/>
    </location>
</feature>
<accession>G4YGX3</accession>
<name>G4YGX3_PHYSP</name>
<feature type="region of interest" description="Disordered" evidence="2">
    <location>
        <begin position="52"/>
        <end position="77"/>
    </location>
</feature>
<dbReference type="PANTHER" id="PTHR11247">
    <property type="entry name" value="PALMITOYL-PROTEIN THIOESTERASE/DOLICHYLDIPHOSPHATASE 1"/>
    <property type="match status" value="1"/>
</dbReference>
<gene>
    <name evidence="3" type="ORF">PHYSODRAFT_321259</name>
</gene>
<evidence type="ECO:0008006" key="5">
    <source>
        <dbReference type="Google" id="ProtNLM"/>
    </source>
</evidence>
<sequence length="402" mass="44858">MHFNDDSSTVPGCGNSSPAHLARGQRESALRRSAQIDMSSVRLDNLGTEHRELLPIAPAPRDTARETRPSSFHPPHGIAVPASELPVFFFHGVTGNATNGRNIKANLTAEGRVFVGLNFCEAECSTQSVTAQIPMAIAQIRSIVQKDSRFDNGYHFVGHSQGGGLARAVVENMNDHKVHSLVSLAGVQNGMFYGPQPEDLVPLQVMINVLGPSLLTKDIMDFSSYSKADWRGKLQRDLSALGADQTLQAKYSLMNMARPPVKNYFVEKNQYLPSLNNINQCAWYDVGCHYTKFRHKRNFLRLQAAYFFASPHDGVVGPWQHSLLGHYSEVDSLEEIETTFEELAVVDMESTVEYQQDTYGLRITVPGVSHNCWLADGMRFDAPNKLCEWQPIWDEFVYPALQ</sequence>
<keyword evidence="4" id="KW-1185">Reference proteome</keyword>
<feature type="region of interest" description="Disordered" evidence="2">
    <location>
        <begin position="1"/>
        <end position="27"/>
    </location>
</feature>
<evidence type="ECO:0000313" key="3">
    <source>
        <dbReference type="EMBL" id="EGZ27454.1"/>
    </source>
</evidence>
<dbReference type="AlphaFoldDB" id="G4YGX3"/>
<dbReference type="EMBL" id="JH159151">
    <property type="protein sequence ID" value="EGZ27454.1"/>
    <property type="molecule type" value="Genomic_DNA"/>
</dbReference>
<dbReference type="GeneID" id="20644605"/>
<dbReference type="SUPFAM" id="SSF53474">
    <property type="entry name" value="alpha/beta-Hydrolases"/>
    <property type="match status" value="1"/>
</dbReference>
<dbReference type="GO" id="GO:0016790">
    <property type="term" value="F:thiolester hydrolase activity"/>
    <property type="evidence" value="ECO:0007669"/>
    <property type="project" value="TreeGrafter"/>
</dbReference>
<dbReference type="KEGG" id="psoj:PHYSODRAFT_321259"/>
<dbReference type="Proteomes" id="UP000002640">
    <property type="component" value="Unassembled WGS sequence"/>
</dbReference>
<dbReference type="Pfam" id="PF02089">
    <property type="entry name" value="Palm_thioest"/>
    <property type="match status" value="1"/>
</dbReference>